<reference evidence="6" key="1">
    <citation type="journal article" date="2020" name="Fungal Divers.">
        <title>Resolving the Mortierellaceae phylogeny through synthesis of multi-gene phylogenetics and phylogenomics.</title>
        <authorList>
            <person name="Vandepol N."/>
            <person name="Liber J."/>
            <person name="Desiro A."/>
            <person name="Na H."/>
            <person name="Kennedy M."/>
            <person name="Barry K."/>
            <person name="Grigoriev I.V."/>
            <person name="Miller A.N."/>
            <person name="O'Donnell K."/>
            <person name="Stajich J.E."/>
            <person name="Bonito G."/>
        </authorList>
    </citation>
    <scope>NUCLEOTIDE SEQUENCE</scope>
    <source>
        <strain evidence="6">BC1065</strain>
    </source>
</reference>
<evidence type="ECO:0000313" key="6">
    <source>
        <dbReference type="EMBL" id="KAG0266327.1"/>
    </source>
</evidence>
<proteinExistence type="inferred from homology"/>
<feature type="compositionally biased region" description="Acidic residues" evidence="5">
    <location>
        <begin position="323"/>
        <end position="357"/>
    </location>
</feature>
<feature type="region of interest" description="Disordered" evidence="5">
    <location>
        <begin position="222"/>
        <end position="274"/>
    </location>
</feature>
<feature type="compositionally biased region" description="Acidic residues" evidence="5">
    <location>
        <begin position="222"/>
        <end position="272"/>
    </location>
</feature>
<gene>
    <name evidence="6" type="ORF">DFQ27_009863</name>
</gene>
<evidence type="ECO:0000256" key="4">
    <source>
        <dbReference type="ARBA" id="ARBA00023242"/>
    </source>
</evidence>
<dbReference type="InterPro" id="IPR016024">
    <property type="entry name" value="ARM-type_fold"/>
</dbReference>
<dbReference type="PANTHER" id="PTHR13026:SF0">
    <property type="entry name" value="RIBOSOMAL RNA PROCESSING 1B"/>
    <property type="match status" value="1"/>
</dbReference>
<keyword evidence="4" id="KW-0539">Nucleus</keyword>
<accession>A0A9P6QG00</accession>
<dbReference type="InterPro" id="IPR010301">
    <property type="entry name" value="RRP1"/>
</dbReference>
<dbReference type="Proteomes" id="UP000807716">
    <property type="component" value="Unassembled WGS sequence"/>
</dbReference>
<dbReference type="EMBL" id="JAAAJB010000096">
    <property type="protein sequence ID" value="KAG0266327.1"/>
    <property type="molecule type" value="Genomic_DNA"/>
</dbReference>
<dbReference type="PANTHER" id="PTHR13026">
    <property type="entry name" value="NNP-1 PROTEIN NOVEL NUCLEAR PROTEIN 1 NOP52"/>
    <property type="match status" value="1"/>
</dbReference>
<dbReference type="AlphaFoldDB" id="A0A9P6QG00"/>
<feature type="region of interest" description="Disordered" evidence="5">
    <location>
        <begin position="319"/>
        <end position="357"/>
    </location>
</feature>
<comment type="subcellular location">
    <subcellularLocation>
        <location evidence="1">Nucleus</location>
    </subcellularLocation>
</comment>
<dbReference type="OrthoDB" id="2019504at2759"/>
<evidence type="ECO:0000256" key="3">
    <source>
        <dbReference type="ARBA" id="ARBA00022552"/>
    </source>
</evidence>
<dbReference type="SUPFAM" id="SSF48371">
    <property type="entry name" value="ARM repeat"/>
    <property type="match status" value="1"/>
</dbReference>
<dbReference type="GO" id="GO:0030688">
    <property type="term" value="C:preribosome, small subunit precursor"/>
    <property type="evidence" value="ECO:0007669"/>
    <property type="project" value="InterPro"/>
</dbReference>
<keyword evidence="7" id="KW-1185">Reference proteome</keyword>
<evidence type="ECO:0008006" key="8">
    <source>
        <dbReference type="Google" id="ProtNLM"/>
    </source>
</evidence>
<dbReference type="Pfam" id="PF05997">
    <property type="entry name" value="Nop52"/>
    <property type="match status" value="1"/>
</dbReference>
<sequence length="357" mass="41290">MPAAKESSSPFGKRLASSDKKIRDKAVKALKTWISHKKSFTDLEVMKLWKGLFFCVWMSDKPVIQQQLSDTLSSLILRVPREAVMHFISAFWETIAAEWNNIDRLRMDKYYFLLRRFIYYSFKMLKENNWDLATIEEYTTLMINGPLNASNKTVPDSIRYHIIEIYLEELERNVKPEESGEVPSAQLLEPMFHLLGHTINNMVFRKVAEEVFEAILRKTAEADDDGEDGDEDLTVFDKGEEEDDEAESKDVEMAEDSDEDEAAPQEGDDEAQEVQGSATVFDYDLIGIKKRLFAVGANKETVDQNRRKVYTLYQAYQDFCPLDGDEDEKDEEDEEAEDEEAEDEDEAPEDEEEEDDE</sequence>
<organism evidence="6 7">
    <name type="scientific">Actinomortierella ambigua</name>
    <dbReference type="NCBI Taxonomy" id="1343610"/>
    <lineage>
        <taxon>Eukaryota</taxon>
        <taxon>Fungi</taxon>
        <taxon>Fungi incertae sedis</taxon>
        <taxon>Mucoromycota</taxon>
        <taxon>Mortierellomycotina</taxon>
        <taxon>Mortierellomycetes</taxon>
        <taxon>Mortierellales</taxon>
        <taxon>Mortierellaceae</taxon>
        <taxon>Actinomortierella</taxon>
    </lineage>
</organism>
<evidence type="ECO:0000256" key="2">
    <source>
        <dbReference type="ARBA" id="ARBA00006374"/>
    </source>
</evidence>
<evidence type="ECO:0000313" key="7">
    <source>
        <dbReference type="Proteomes" id="UP000807716"/>
    </source>
</evidence>
<evidence type="ECO:0000256" key="1">
    <source>
        <dbReference type="ARBA" id="ARBA00004123"/>
    </source>
</evidence>
<protein>
    <recommendedName>
        <fullName evidence="8">Nop52-domain-containing protein</fullName>
    </recommendedName>
</protein>
<comment type="caution">
    <text evidence="6">The sequence shown here is derived from an EMBL/GenBank/DDBJ whole genome shotgun (WGS) entry which is preliminary data.</text>
</comment>
<dbReference type="GO" id="GO:0006364">
    <property type="term" value="P:rRNA processing"/>
    <property type="evidence" value="ECO:0007669"/>
    <property type="project" value="UniProtKB-KW"/>
</dbReference>
<keyword evidence="3" id="KW-0698">rRNA processing</keyword>
<dbReference type="GO" id="GO:0005634">
    <property type="term" value="C:nucleus"/>
    <property type="evidence" value="ECO:0007669"/>
    <property type="project" value="UniProtKB-SubCell"/>
</dbReference>
<comment type="similarity">
    <text evidence="2">Belongs to the RRP1 family.</text>
</comment>
<evidence type="ECO:0000256" key="5">
    <source>
        <dbReference type="SAM" id="MobiDB-lite"/>
    </source>
</evidence>
<name>A0A9P6QG00_9FUNG</name>